<gene>
    <name evidence="2" type="ORF">DRY71_20640</name>
</gene>
<reference evidence="2" key="1">
    <citation type="submission" date="2018-07" db="EMBL/GenBank/DDBJ databases">
        <authorList>
            <person name="Ashton P.M."/>
            <person name="Dallman T."/>
            <person name="Nair S."/>
            <person name="De Pinna E."/>
            <person name="Peters T."/>
            <person name="Grant K."/>
        </authorList>
    </citation>
    <scope>NUCLEOTIDE SEQUENCE [LARGE SCALE GENOMIC DNA]</scope>
    <source>
        <strain evidence="2">436933</strain>
    </source>
</reference>
<dbReference type="GO" id="GO:0009366">
    <property type="term" value="C:enterobactin synthetase complex"/>
    <property type="evidence" value="ECO:0007669"/>
    <property type="project" value="TreeGrafter"/>
</dbReference>
<proteinExistence type="predicted"/>
<protein>
    <recommendedName>
        <fullName evidence="1">Condensation domain-containing protein</fullName>
    </recommendedName>
</protein>
<dbReference type="EMBL" id="AAGUYM010000029">
    <property type="protein sequence ID" value="EBS2695109.1"/>
    <property type="molecule type" value="Genomic_DNA"/>
</dbReference>
<dbReference type="PANTHER" id="PTHR45527">
    <property type="entry name" value="NONRIBOSOMAL PEPTIDE SYNTHETASE"/>
    <property type="match status" value="1"/>
</dbReference>
<dbReference type="Gene3D" id="3.30.559.10">
    <property type="entry name" value="Chloramphenicol acetyltransferase-like domain"/>
    <property type="match status" value="1"/>
</dbReference>
<dbReference type="Proteomes" id="UP000839726">
    <property type="component" value="Unassembled WGS sequence"/>
</dbReference>
<evidence type="ECO:0000259" key="1">
    <source>
        <dbReference type="Pfam" id="PF00668"/>
    </source>
</evidence>
<dbReference type="GO" id="GO:0005829">
    <property type="term" value="C:cytosol"/>
    <property type="evidence" value="ECO:0007669"/>
    <property type="project" value="TreeGrafter"/>
</dbReference>
<dbReference type="Pfam" id="PF00668">
    <property type="entry name" value="Condensation"/>
    <property type="match status" value="1"/>
</dbReference>
<dbReference type="InterPro" id="IPR023213">
    <property type="entry name" value="CAT-like_dom_sf"/>
</dbReference>
<dbReference type="SUPFAM" id="SSF52777">
    <property type="entry name" value="CoA-dependent acyltransferases"/>
    <property type="match status" value="2"/>
</dbReference>
<feature type="domain" description="Condensation" evidence="1">
    <location>
        <begin position="15"/>
        <end position="434"/>
    </location>
</feature>
<dbReference type="GO" id="GO:0009239">
    <property type="term" value="P:enterobactin biosynthetic process"/>
    <property type="evidence" value="ECO:0007669"/>
    <property type="project" value="TreeGrafter"/>
</dbReference>
<dbReference type="PANTHER" id="PTHR45527:SF1">
    <property type="entry name" value="FATTY ACID SYNTHASE"/>
    <property type="match status" value="1"/>
</dbReference>
<dbReference type="InterPro" id="IPR001242">
    <property type="entry name" value="Condensation_dom"/>
</dbReference>
<organism evidence="2">
    <name type="scientific">Salmonella newport</name>
    <dbReference type="NCBI Taxonomy" id="108619"/>
    <lineage>
        <taxon>Bacteria</taxon>
        <taxon>Pseudomonadati</taxon>
        <taxon>Pseudomonadota</taxon>
        <taxon>Gammaproteobacteria</taxon>
        <taxon>Enterobacterales</taxon>
        <taxon>Enterobacteriaceae</taxon>
        <taxon>Salmonella</taxon>
    </lineage>
</organism>
<dbReference type="GO" id="GO:0043041">
    <property type="term" value="P:amino acid activation for nonribosomal peptide biosynthetic process"/>
    <property type="evidence" value="ECO:0007669"/>
    <property type="project" value="TreeGrafter"/>
</dbReference>
<accession>A0A5U9KV37</accession>
<comment type="caution">
    <text evidence="2">The sequence shown here is derived from an EMBL/GenBank/DDBJ whole genome shotgun (WGS) entry which is preliminary data.</text>
</comment>
<dbReference type="GO" id="GO:0047527">
    <property type="term" value="F:2,3-dihydroxybenzoate-serine ligase activity"/>
    <property type="evidence" value="ECO:0007669"/>
    <property type="project" value="TreeGrafter"/>
</dbReference>
<dbReference type="Gene3D" id="3.30.559.30">
    <property type="entry name" value="Nonribosomal peptide synthetase, condensation domain"/>
    <property type="match status" value="1"/>
</dbReference>
<name>A0A5U9KV37_SALNE</name>
<evidence type="ECO:0000313" key="2">
    <source>
        <dbReference type="EMBL" id="EBS2695109.1"/>
    </source>
</evidence>
<dbReference type="AlphaFoldDB" id="A0A5U9KV37"/>
<dbReference type="GO" id="GO:0031177">
    <property type="term" value="F:phosphopantetheine binding"/>
    <property type="evidence" value="ECO:0007669"/>
    <property type="project" value="TreeGrafter"/>
</dbReference>
<sequence length="444" mass="50799">MERYNMSENIQSSRRLPLTPAQLDFWEEFTFHPHQPVSTVAHCITLRGNINEEALIKALEKVIKETDVFSVQFRLSEGDSIPFQFCDPRQFPDIRSIDLQHRNYALVVAEAMMKGDIDGQLNLLRQPLAAVWMIRFSPEHYSVYIRAHHIIIDGFGMSLIEHRCAELYGAYCQNTCTGLAFSSFNDFLHEEIQYSLSEKCQMDRDHWHRVMENAPVLTVLQKGSEDYVTECLHSDMWLPSSFSQKIIALADYSGIGWPDVLLSLSSLWIAKNIPELQCEGILPLWVPIMNRRGNVAANIPSLAVNILPVFIEMKEKETVVVFLKRIAAALYDMRAHSRYRIETLATDRGIGKGMRYFFSPLINVLPFDPPKFHSCEVSRQVLASGPGDGFNITWRGRTDCSELHIDIDAEVNMFNGMDSNIMLNSLTTYLTQLISPKSWNQPFI</sequence>